<evidence type="ECO:0000256" key="1">
    <source>
        <dbReference type="SAM" id="MobiDB-lite"/>
    </source>
</evidence>
<evidence type="ECO:0000313" key="3">
    <source>
        <dbReference type="Proteomes" id="UP000054399"/>
    </source>
</evidence>
<feature type="region of interest" description="Disordered" evidence="1">
    <location>
        <begin position="25"/>
        <end position="44"/>
    </location>
</feature>
<keyword evidence="3" id="KW-1185">Reference proteome</keyword>
<dbReference type="EMBL" id="ATAM02000001">
    <property type="protein sequence ID" value="KAL0255917.1"/>
    <property type="molecule type" value="Genomic_DNA"/>
</dbReference>
<feature type="region of interest" description="Disordered" evidence="1">
    <location>
        <begin position="365"/>
        <end position="424"/>
    </location>
</feature>
<dbReference type="Proteomes" id="UP000054399">
    <property type="component" value="Unassembled WGS sequence"/>
</dbReference>
<gene>
    <name evidence="2" type="ORF">I308_100728</name>
</gene>
<reference evidence="3" key="1">
    <citation type="submission" date="2015-01" db="EMBL/GenBank/DDBJ databases">
        <title>The Genome Sequence of Cryptococcus gattii MMRL2647.</title>
        <authorList>
            <consortium name="The Broad Institute Genomics Platform"/>
            <person name="Cuomo C."/>
            <person name="Litvintseva A."/>
            <person name="Chen Y."/>
            <person name="Heitman J."/>
            <person name="Sun S."/>
            <person name="Springer D."/>
            <person name="Dromer F."/>
            <person name="Young S."/>
            <person name="Zeng Q."/>
            <person name="Gargeya S."/>
            <person name="Abouelleil A."/>
            <person name="Alvarado L."/>
            <person name="Chapman S.B."/>
            <person name="Gainer-Dewar J."/>
            <person name="Goldberg J."/>
            <person name="Griggs A."/>
            <person name="Gujja S."/>
            <person name="Hansen M."/>
            <person name="Howarth C."/>
            <person name="Imamovic A."/>
            <person name="Larimer J."/>
            <person name="Murphy C."/>
            <person name="Naylor J."/>
            <person name="Pearson M."/>
            <person name="Priest M."/>
            <person name="Roberts A."/>
            <person name="Saif S."/>
            <person name="Shea T."/>
            <person name="Sykes S."/>
            <person name="Wortman J."/>
            <person name="Nusbaum C."/>
            <person name="Birren B."/>
        </authorList>
    </citation>
    <scope>NUCLEOTIDE SEQUENCE [LARGE SCALE GENOMIC DNA]</scope>
    <source>
        <strain evidence="3">IND107</strain>
    </source>
</reference>
<accession>A0ABR3C5M4</accession>
<evidence type="ECO:0000313" key="2">
    <source>
        <dbReference type="EMBL" id="KAL0255917.1"/>
    </source>
</evidence>
<name>A0ABR3C5M4_9TREE</name>
<dbReference type="RefSeq" id="XP_066617194.1">
    <property type="nucleotide sequence ID" value="XM_066755293.1"/>
</dbReference>
<feature type="compositionally biased region" description="Polar residues" evidence="1">
    <location>
        <begin position="450"/>
        <end position="464"/>
    </location>
</feature>
<sequence>MSSTFSFSYPEEASTSVATILFQSSSSLPPSPFSPPRPAPQPLKQDCKKLGRHIAMKEPSQCGLFTVCEIPETERELQKQEAMEAESLANEGSIYSCTSAIRSSEAFCLTPGRDKLELEVYNESMTTDADLTILQTPSAESTRRLHRLSWSSSDSDERPVVTLLMGMENEDPFLCWSHVPFDDGENDDDFEMSEADVSRTISQPLFSTPPSMSGSKLFSRRAPPALALKSRFSLAQSSMTSPAVSPTLIAHPVSAARPTADSDILAPRSTTSATSNYLMPPLPIMSSNDWATELRKAEDIEINVVAPTTPTLVRGRKSLKTSSQSPISKNIDLASALEDLLSSCGEATAADSLFCASDGGDFETKALDFPRPSNGSDLSPGGSLHTPEKKSKRSAAPYAPRKPSRAHPHSQIPPKMEGGRVSPKSLEGDHSFLTYLSRNESPVSRKWSVKSDSGASSLGGCSTGNDGCRKLPERMGLPMEWFGQRI</sequence>
<dbReference type="GeneID" id="91987586"/>
<feature type="region of interest" description="Disordered" evidence="1">
    <location>
        <begin position="443"/>
        <end position="464"/>
    </location>
</feature>
<proteinExistence type="predicted"/>
<comment type="caution">
    <text evidence="2">The sequence shown here is derived from an EMBL/GenBank/DDBJ whole genome shotgun (WGS) entry which is preliminary data.</text>
</comment>
<protein>
    <submittedName>
        <fullName evidence="2">Uncharacterized protein</fullName>
    </submittedName>
</protein>
<reference evidence="2 3" key="2">
    <citation type="submission" date="2024-01" db="EMBL/GenBank/DDBJ databases">
        <title>Comparative genomics of Cryptococcus and Kwoniella reveals pathogenesis evolution and contrasting modes of karyotype evolution via chromosome fusion or intercentromeric recombination.</title>
        <authorList>
            <person name="Coelho M.A."/>
            <person name="David-Palma M."/>
            <person name="Shea T."/>
            <person name="Bowers K."/>
            <person name="Mcginley-Smith S."/>
            <person name="Mohammad A.W."/>
            <person name="Gnirke A."/>
            <person name="Yurkov A.M."/>
            <person name="Nowrousian M."/>
            <person name="Sun S."/>
            <person name="Cuomo C.A."/>
            <person name="Heitman J."/>
        </authorList>
    </citation>
    <scope>NUCLEOTIDE SEQUENCE [LARGE SCALE GENOMIC DNA]</scope>
    <source>
        <strain evidence="2 3">IND107</strain>
    </source>
</reference>
<organism evidence="2 3">
    <name type="scientific">Cryptococcus tetragattii IND107</name>
    <dbReference type="NCBI Taxonomy" id="1296105"/>
    <lineage>
        <taxon>Eukaryota</taxon>
        <taxon>Fungi</taxon>
        <taxon>Dikarya</taxon>
        <taxon>Basidiomycota</taxon>
        <taxon>Agaricomycotina</taxon>
        <taxon>Tremellomycetes</taxon>
        <taxon>Tremellales</taxon>
        <taxon>Cryptococcaceae</taxon>
        <taxon>Cryptococcus</taxon>
        <taxon>Cryptococcus gattii species complex</taxon>
    </lineage>
</organism>
<feature type="compositionally biased region" description="Pro residues" evidence="1">
    <location>
        <begin position="29"/>
        <end position="41"/>
    </location>
</feature>